<gene>
    <name evidence="1" type="ORF">BOLC3T13752H</name>
</gene>
<sequence length="67" mass="7632">METSPVRLLLRARYFLTPSLIWIESKPSLVRQIDLSVWFLIIARVEHVASYLRGSLSASDGEKKTEG</sequence>
<accession>A0A3P6A4C2</accession>
<protein>
    <submittedName>
        <fullName evidence="1">Uncharacterized protein</fullName>
    </submittedName>
</protein>
<evidence type="ECO:0000313" key="1">
    <source>
        <dbReference type="EMBL" id="VDC87252.1"/>
    </source>
</evidence>
<dbReference type="AlphaFoldDB" id="A0A3P6A4C2"/>
<reference evidence="1" key="1">
    <citation type="submission" date="2018-11" db="EMBL/GenBank/DDBJ databases">
        <authorList>
            <consortium name="Genoscope - CEA"/>
            <person name="William W."/>
        </authorList>
    </citation>
    <scope>NUCLEOTIDE SEQUENCE</scope>
</reference>
<name>A0A3P6A4C2_BRAOL</name>
<dbReference type="EMBL" id="LR031872">
    <property type="protein sequence ID" value="VDC87252.1"/>
    <property type="molecule type" value="Genomic_DNA"/>
</dbReference>
<proteinExistence type="predicted"/>
<organism evidence="1">
    <name type="scientific">Brassica oleracea</name>
    <name type="common">Wild cabbage</name>
    <dbReference type="NCBI Taxonomy" id="3712"/>
    <lineage>
        <taxon>Eukaryota</taxon>
        <taxon>Viridiplantae</taxon>
        <taxon>Streptophyta</taxon>
        <taxon>Embryophyta</taxon>
        <taxon>Tracheophyta</taxon>
        <taxon>Spermatophyta</taxon>
        <taxon>Magnoliopsida</taxon>
        <taxon>eudicotyledons</taxon>
        <taxon>Gunneridae</taxon>
        <taxon>Pentapetalae</taxon>
        <taxon>rosids</taxon>
        <taxon>malvids</taxon>
        <taxon>Brassicales</taxon>
        <taxon>Brassicaceae</taxon>
        <taxon>Brassiceae</taxon>
        <taxon>Brassica</taxon>
    </lineage>
</organism>